<dbReference type="OrthoDB" id="112777at2"/>
<dbReference type="PANTHER" id="PTHR43245:SF13">
    <property type="entry name" value="UDP-D-APIOSE_UDP-D-XYLOSE SYNTHASE 2"/>
    <property type="match status" value="1"/>
</dbReference>
<accession>I0AFT3</accession>
<keyword evidence="3" id="KW-1185">Reference proteome</keyword>
<dbReference type="eggNOG" id="COG0451">
    <property type="taxonomic scope" value="Bacteria"/>
</dbReference>
<protein>
    <submittedName>
        <fullName evidence="2">Nucleoside-diphosphate-sugar epimerase</fullName>
    </submittedName>
</protein>
<dbReference type="PANTHER" id="PTHR43245">
    <property type="entry name" value="BIFUNCTIONAL POLYMYXIN RESISTANCE PROTEIN ARNA"/>
    <property type="match status" value="1"/>
</dbReference>
<dbReference type="KEGG" id="ial:IALB_0128"/>
<dbReference type="InterPro" id="IPR001509">
    <property type="entry name" value="Epimerase_deHydtase"/>
</dbReference>
<dbReference type="InterPro" id="IPR050177">
    <property type="entry name" value="Lipid_A_modif_metabolic_enz"/>
</dbReference>
<dbReference type="Pfam" id="PF01370">
    <property type="entry name" value="Epimerase"/>
    <property type="match status" value="1"/>
</dbReference>
<feature type="domain" description="NAD-dependent epimerase/dehydratase" evidence="1">
    <location>
        <begin position="4"/>
        <end position="211"/>
    </location>
</feature>
<dbReference type="RefSeq" id="WP_014559000.1">
    <property type="nucleotide sequence ID" value="NC_017464.1"/>
</dbReference>
<organism evidence="2 3">
    <name type="scientific">Ignavibacterium album (strain DSM 19864 / JCM 16511 / NBRC 101810 / Mat9-16)</name>
    <dbReference type="NCBI Taxonomy" id="945713"/>
    <lineage>
        <taxon>Bacteria</taxon>
        <taxon>Pseudomonadati</taxon>
        <taxon>Ignavibacteriota</taxon>
        <taxon>Ignavibacteria</taxon>
        <taxon>Ignavibacteriales</taxon>
        <taxon>Ignavibacteriaceae</taxon>
        <taxon>Ignavibacterium</taxon>
    </lineage>
</organism>
<dbReference type="EMBL" id="CP003418">
    <property type="protein sequence ID" value="AFH47840.1"/>
    <property type="molecule type" value="Genomic_DNA"/>
</dbReference>
<dbReference type="STRING" id="945713.IALB_0128"/>
<gene>
    <name evidence="2" type="ordered locus">IALB_0128</name>
</gene>
<sequence length="305" mass="35092">MQTILGAGGGAGTEITRELSNYTKEIRVVSRNPKKVNDTDQLMKADLTDPKQLNEAVKGSEVAYVTIAFPYNIKVWRELWPKFMKNLIDTCIKYKTKIVFVDNVYMYDPKYLSDMTEETPVNPISQKGKVRAEVARMLMDAVEKNKVEAIIARAPDFYGPGVVSSMLYQTVYLKLLKDKSPQWLGKLDVIHNFIYSKDIGKAVALLGNTKDAYNQIWHLPTTDKKLTNQQWIELMMNAMNKQKKIQTMPDWMISVLGIFIPILKELKDVGYQFKRDYFFNSSKFNKGFNFTPISPEDGIREMVRL</sequence>
<reference evidence="2 3" key="1">
    <citation type="journal article" date="2012" name="Front. Microbiol.">
        <title>Complete genome of Ignavibacterium album, a metabolically versatile, flagellated, facultative anaerobe from the phylum Chlorobi.</title>
        <authorList>
            <person name="Liu Z."/>
            <person name="Frigaard N.-U."/>
            <person name="Vogl K."/>
            <person name="Iino T."/>
            <person name="Ohkuma M."/>
            <person name="Overmann J."/>
            <person name="Bryant D.A."/>
        </authorList>
    </citation>
    <scope>NUCLEOTIDE SEQUENCE [LARGE SCALE GENOMIC DNA]</scope>
    <source>
        <strain evidence="3">DSM 19864 / JCM 16511 / NBRC 101810 / Mat9-16</strain>
    </source>
</reference>
<proteinExistence type="predicted"/>
<dbReference type="InterPro" id="IPR036291">
    <property type="entry name" value="NAD(P)-bd_dom_sf"/>
</dbReference>
<dbReference type="Gene3D" id="3.40.50.720">
    <property type="entry name" value="NAD(P)-binding Rossmann-like Domain"/>
    <property type="match status" value="1"/>
</dbReference>
<dbReference type="HOGENOM" id="CLU_049717_2_0_10"/>
<name>I0AFT3_IGNAJ</name>
<dbReference type="Proteomes" id="UP000007394">
    <property type="component" value="Chromosome"/>
</dbReference>
<dbReference type="PATRIC" id="fig|945713.3.peg.128"/>
<dbReference type="SUPFAM" id="SSF51735">
    <property type="entry name" value="NAD(P)-binding Rossmann-fold domains"/>
    <property type="match status" value="1"/>
</dbReference>
<evidence type="ECO:0000313" key="2">
    <source>
        <dbReference type="EMBL" id="AFH47840.1"/>
    </source>
</evidence>
<evidence type="ECO:0000259" key="1">
    <source>
        <dbReference type="Pfam" id="PF01370"/>
    </source>
</evidence>
<dbReference type="AlphaFoldDB" id="I0AFT3"/>
<evidence type="ECO:0000313" key="3">
    <source>
        <dbReference type="Proteomes" id="UP000007394"/>
    </source>
</evidence>